<evidence type="ECO:0000313" key="2">
    <source>
        <dbReference type="EMBL" id="AKK05258.1"/>
    </source>
</evidence>
<dbReference type="AlphaFoldDB" id="A0A0G3H0B7"/>
<dbReference type="PATRIC" id="fig|571915.4.peg.971"/>
<keyword evidence="3" id="KW-1185">Reference proteome</keyword>
<reference evidence="2 3" key="1">
    <citation type="journal article" date="2015" name="Genome Announc.">
        <title>Complete Genome Sequence of the Type Strain Corynebacterium mustelae DSM 45274, Isolated from Various Tissues of a Male Ferret with Lethal Sepsis.</title>
        <authorList>
            <person name="Ruckert C."/>
            <person name="Eimer J."/>
            <person name="Winkler A."/>
            <person name="Tauch A."/>
        </authorList>
    </citation>
    <scope>NUCLEOTIDE SEQUENCE [LARGE SCALE GENOMIC DNA]</scope>
    <source>
        <strain evidence="2 3">DSM 45274</strain>
    </source>
</reference>
<dbReference type="EMBL" id="CP011542">
    <property type="protein sequence ID" value="AKK05258.1"/>
    <property type="molecule type" value="Genomic_DNA"/>
</dbReference>
<gene>
    <name evidence="2" type="ORF">CMUST_04580</name>
</gene>
<dbReference type="KEGG" id="cmv:CMUST_04580"/>
<accession>A0A0G3H0B7</accession>
<dbReference type="STRING" id="571915.CMUST_04580"/>
<dbReference type="Proteomes" id="UP000035199">
    <property type="component" value="Chromosome"/>
</dbReference>
<feature type="signal peptide" evidence="1">
    <location>
        <begin position="1"/>
        <end position="22"/>
    </location>
</feature>
<evidence type="ECO:0000256" key="1">
    <source>
        <dbReference type="SAM" id="SignalP"/>
    </source>
</evidence>
<protein>
    <submittedName>
        <fullName evidence="2">Uncharacterized protein</fullName>
    </submittedName>
</protein>
<evidence type="ECO:0000313" key="3">
    <source>
        <dbReference type="Proteomes" id="UP000035199"/>
    </source>
</evidence>
<dbReference type="RefSeq" id="WP_047261504.1">
    <property type="nucleotide sequence ID" value="NZ_CP011542.1"/>
</dbReference>
<keyword evidence="1" id="KW-0732">Signal</keyword>
<reference evidence="3" key="2">
    <citation type="submission" date="2015-05" db="EMBL/GenBank/DDBJ databases">
        <title>Complete genome sequence of Corynebacterium mustelae DSM 45274, isolated from various tissues of a male ferret with lethal sepsis.</title>
        <authorList>
            <person name="Ruckert C."/>
            <person name="Albersmeier A."/>
            <person name="Winkler A."/>
            <person name="Tauch A."/>
        </authorList>
    </citation>
    <scope>NUCLEOTIDE SEQUENCE [LARGE SCALE GENOMIC DNA]</scope>
    <source>
        <strain evidence="3">DSM 45274</strain>
    </source>
</reference>
<dbReference type="PROSITE" id="PS51257">
    <property type="entry name" value="PROKAR_LIPOPROTEIN"/>
    <property type="match status" value="1"/>
</dbReference>
<name>A0A0G3H0B7_9CORY</name>
<feature type="chain" id="PRO_5038879380" evidence="1">
    <location>
        <begin position="23"/>
        <end position="189"/>
    </location>
</feature>
<proteinExistence type="predicted"/>
<organism evidence="2 3">
    <name type="scientific">Corynebacterium mustelae</name>
    <dbReference type="NCBI Taxonomy" id="571915"/>
    <lineage>
        <taxon>Bacteria</taxon>
        <taxon>Bacillati</taxon>
        <taxon>Actinomycetota</taxon>
        <taxon>Actinomycetes</taxon>
        <taxon>Mycobacteriales</taxon>
        <taxon>Corynebacteriaceae</taxon>
        <taxon>Corynebacterium</taxon>
    </lineage>
</organism>
<dbReference type="OrthoDB" id="4422583at2"/>
<sequence length="189" mass="19862">MKRALGLAATAFLLISCGSNETSPTALKQPLTTTVTQTKALSTPRSTQPAEPTVVKCVDGSADMALWSDGSERPSELCRIDPASQAPTTTSTAPAARYQCPQTDAFVNDPSECAAVYAGAQLSQQELDLSQIPIADGGTCPAYLCGYGTDENGNPNPSSGEIQGLDGCENGYITDEEYCAAIYERFGYQ</sequence>